<dbReference type="AlphaFoldDB" id="A0A4Y6PSH0"/>
<dbReference type="RefSeq" id="WP_141197769.1">
    <property type="nucleotide sequence ID" value="NZ_CP041186.1"/>
</dbReference>
<dbReference type="PROSITE" id="PS50042">
    <property type="entry name" value="CNMP_BINDING_3"/>
    <property type="match status" value="1"/>
</dbReference>
<organism evidence="2 3">
    <name type="scientific">Persicimonas caeni</name>
    <dbReference type="NCBI Taxonomy" id="2292766"/>
    <lineage>
        <taxon>Bacteria</taxon>
        <taxon>Deltaproteobacteria</taxon>
        <taxon>Bradymonadales</taxon>
        <taxon>Bradymonadaceae</taxon>
        <taxon>Persicimonas</taxon>
    </lineage>
</organism>
<evidence type="ECO:0000313" key="2">
    <source>
        <dbReference type="EMBL" id="QDG51284.1"/>
    </source>
</evidence>
<dbReference type="Gene3D" id="2.60.120.10">
    <property type="entry name" value="Jelly Rolls"/>
    <property type="match status" value="1"/>
</dbReference>
<evidence type="ECO:0000259" key="1">
    <source>
        <dbReference type="PROSITE" id="PS50042"/>
    </source>
</evidence>
<evidence type="ECO:0000313" key="3">
    <source>
        <dbReference type="Proteomes" id="UP000315995"/>
    </source>
</evidence>
<dbReference type="OrthoDB" id="5509645at2"/>
<proteinExistence type="predicted"/>
<reference evidence="2 3" key="1">
    <citation type="submission" date="2019-06" db="EMBL/GenBank/DDBJ databases">
        <title>Persicimonas caeni gen. nov., sp. nov., a predatory bacterium isolated from solar saltern.</title>
        <authorList>
            <person name="Wang S."/>
        </authorList>
    </citation>
    <scope>NUCLEOTIDE SEQUENCE [LARGE SCALE GENOMIC DNA]</scope>
    <source>
        <strain evidence="2 3">YN101</strain>
    </source>
</reference>
<accession>A0A4Y6PSH0</accession>
<dbReference type="CDD" id="cd00038">
    <property type="entry name" value="CAP_ED"/>
    <property type="match status" value="1"/>
</dbReference>
<keyword evidence="3" id="KW-1185">Reference proteome</keyword>
<dbReference type="InterPro" id="IPR014710">
    <property type="entry name" value="RmlC-like_jellyroll"/>
</dbReference>
<dbReference type="SUPFAM" id="SSF51206">
    <property type="entry name" value="cAMP-binding domain-like"/>
    <property type="match status" value="1"/>
</dbReference>
<dbReference type="InterPro" id="IPR018490">
    <property type="entry name" value="cNMP-bd_dom_sf"/>
</dbReference>
<feature type="domain" description="Cyclic nucleotide-binding" evidence="1">
    <location>
        <begin position="16"/>
        <end position="81"/>
    </location>
</feature>
<protein>
    <submittedName>
        <fullName evidence="2">Cyclic nucleotide-binding domain-containing protein</fullName>
    </submittedName>
</protein>
<accession>A0A5B8Y3H6</accession>
<sequence length="173" mass="19366">MANAKSHAQTLAGRGIFADWELSEIEDLVEVCEALTLMPGQALWSPGEPKDAAFILVSGRVEVSYRVQPDGQRKDQFTEPATALTLSSLVHPWPHGSAGTPLERSIVLRLTCEKFEELFEAEHPAAFHLIDAIAEDLVGEMRDANRRLHEVFGHPAETLRMLRRRSRSDRVIE</sequence>
<name>A0A4Y6PSH0_PERCE</name>
<dbReference type="Pfam" id="PF00027">
    <property type="entry name" value="cNMP_binding"/>
    <property type="match status" value="1"/>
</dbReference>
<dbReference type="Proteomes" id="UP000315995">
    <property type="component" value="Chromosome"/>
</dbReference>
<gene>
    <name evidence="2" type="ORF">FIV42_11185</name>
</gene>
<dbReference type="EMBL" id="CP041186">
    <property type="protein sequence ID" value="QDG51284.1"/>
    <property type="molecule type" value="Genomic_DNA"/>
</dbReference>
<dbReference type="InterPro" id="IPR000595">
    <property type="entry name" value="cNMP-bd_dom"/>
</dbReference>